<gene>
    <name evidence="3" type="ORF">H8695_01755</name>
</gene>
<protein>
    <submittedName>
        <fullName evidence="3">YdcF family protein</fullName>
    </submittedName>
</protein>
<evidence type="ECO:0000259" key="2">
    <source>
        <dbReference type="Pfam" id="PF02698"/>
    </source>
</evidence>
<evidence type="ECO:0000313" key="3">
    <source>
        <dbReference type="EMBL" id="MBC8535421.1"/>
    </source>
</evidence>
<feature type="transmembrane region" description="Helical" evidence="1">
    <location>
        <begin position="12"/>
        <end position="31"/>
    </location>
</feature>
<dbReference type="PANTHER" id="PTHR30336:SF6">
    <property type="entry name" value="INTEGRAL MEMBRANE PROTEIN"/>
    <property type="match status" value="1"/>
</dbReference>
<comment type="caution">
    <text evidence="3">The sequence shown here is derived from an EMBL/GenBank/DDBJ whole genome shotgun (WGS) entry which is preliminary data.</text>
</comment>
<dbReference type="PANTHER" id="PTHR30336">
    <property type="entry name" value="INNER MEMBRANE PROTEIN, PROBABLE PERMEASE"/>
    <property type="match status" value="1"/>
</dbReference>
<name>A0A926DCQ9_9FIRM</name>
<organism evidence="3 4">
    <name type="scientific">Feifania hominis</name>
    <dbReference type="NCBI Taxonomy" id="2763660"/>
    <lineage>
        <taxon>Bacteria</taxon>
        <taxon>Bacillati</taxon>
        <taxon>Bacillota</taxon>
        <taxon>Clostridia</taxon>
        <taxon>Eubacteriales</taxon>
        <taxon>Feifaniaceae</taxon>
        <taxon>Feifania</taxon>
    </lineage>
</organism>
<evidence type="ECO:0000256" key="1">
    <source>
        <dbReference type="SAM" id="Phobius"/>
    </source>
</evidence>
<evidence type="ECO:0000313" key="4">
    <source>
        <dbReference type="Proteomes" id="UP000620366"/>
    </source>
</evidence>
<sequence length="230" mass="25524">MNKSAKIIRRVLLAAGIALLAIILVTGLIYLRVERIGSRELYDIGQSDQIVAADAILVLGAYVRPDGSVSTMLQDRLDYALALYEAGLAPKIIVSGDHGRESYDEVNAMREYLQQRGVPRGDIFMDHAGFSTYESIYRARDVFLAERVIIVSQRFHVVRALYIADRLGLDAAGVNSDPREYAGIVKNEIREIGARVKAFWQAEILRPKPTYLGEEIPVWGDGAITDDGKT</sequence>
<reference evidence="3" key="1">
    <citation type="submission" date="2020-08" db="EMBL/GenBank/DDBJ databases">
        <title>Genome public.</title>
        <authorList>
            <person name="Liu C."/>
            <person name="Sun Q."/>
        </authorList>
    </citation>
    <scope>NUCLEOTIDE SEQUENCE</scope>
    <source>
        <strain evidence="3">BX7</strain>
    </source>
</reference>
<dbReference type="InterPro" id="IPR014729">
    <property type="entry name" value="Rossmann-like_a/b/a_fold"/>
</dbReference>
<feature type="domain" description="DUF218" evidence="2">
    <location>
        <begin position="54"/>
        <end position="171"/>
    </location>
</feature>
<keyword evidence="1" id="KW-0812">Transmembrane</keyword>
<dbReference type="Pfam" id="PF02698">
    <property type="entry name" value="DUF218"/>
    <property type="match status" value="1"/>
</dbReference>
<keyword evidence="1" id="KW-1133">Transmembrane helix</keyword>
<keyword evidence="1" id="KW-0472">Membrane</keyword>
<dbReference type="EMBL" id="JACRSP010000001">
    <property type="protein sequence ID" value="MBC8535421.1"/>
    <property type="molecule type" value="Genomic_DNA"/>
</dbReference>
<dbReference type="Gene3D" id="3.40.50.620">
    <property type="entry name" value="HUPs"/>
    <property type="match status" value="1"/>
</dbReference>
<dbReference type="InterPro" id="IPR051599">
    <property type="entry name" value="Cell_Envelope_Assoc"/>
</dbReference>
<dbReference type="GO" id="GO:0005886">
    <property type="term" value="C:plasma membrane"/>
    <property type="evidence" value="ECO:0007669"/>
    <property type="project" value="TreeGrafter"/>
</dbReference>
<dbReference type="InterPro" id="IPR003848">
    <property type="entry name" value="DUF218"/>
</dbReference>
<dbReference type="RefSeq" id="WP_249299151.1">
    <property type="nucleotide sequence ID" value="NZ_JACRSP010000001.1"/>
</dbReference>
<keyword evidence="4" id="KW-1185">Reference proteome</keyword>
<accession>A0A926DCQ9</accession>
<dbReference type="CDD" id="cd06259">
    <property type="entry name" value="YdcF-like"/>
    <property type="match status" value="1"/>
</dbReference>
<proteinExistence type="predicted"/>
<dbReference type="AlphaFoldDB" id="A0A926DCQ9"/>
<dbReference type="Proteomes" id="UP000620366">
    <property type="component" value="Unassembled WGS sequence"/>
</dbReference>